<evidence type="ECO:0000313" key="3">
    <source>
        <dbReference type="EMBL" id="GLB42387.1"/>
    </source>
</evidence>
<keyword evidence="2" id="KW-0812">Transmembrane</keyword>
<sequence length="372" mass="39727">MPPYSFLPDASYASPSSPTTVNLIVRREFAIDGTDERHPIDWSEVRNETTNALSILLGFESPGGGPPGPSPGPNFGCFSCIIQDNDARLTYKGNWALNGSSFSTTHSTTEHGATVSLRFNGSGIVVFGTVPQSSGTVPPPVASYILDANKPVVTSEPMANSNIANQPLFSAKQLSADEHQLTIQVGSNGGHTAPYILQHFFVFPRPTNVTQYVIDTSPSSSSRPCPSGSTCTSSSSSASTAMSSETTLTIRALAGALGALVTLSVLVCLFLVFRRQRQQGLVTLPKLYKTKTRSSSSSSTRGLQEGTILTSTESILRNHPSGVFSLYTRSEQGRGSVVDYYLSLSERLPDTLPSRRVSLPLTPPRLPPKSHS</sequence>
<comment type="caution">
    <text evidence="3">The sequence shown here is derived from an EMBL/GenBank/DDBJ whole genome shotgun (WGS) entry which is preliminary data.</text>
</comment>
<dbReference type="OrthoDB" id="3006363at2759"/>
<feature type="region of interest" description="Disordered" evidence="1">
    <location>
        <begin position="214"/>
        <end position="238"/>
    </location>
</feature>
<feature type="compositionally biased region" description="Pro residues" evidence="1">
    <location>
        <begin position="361"/>
        <end position="372"/>
    </location>
</feature>
<organism evidence="3 4">
    <name type="scientific">Lyophyllum shimeji</name>
    <name type="common">Hon-shimeji</name>
    <name type="synonym">Tricholoma shimeji</name>
    <dbReference type="NCBI Taxonomy" id="47721"/>
    <lineage>
        <taxon>Eukaryota</taxon>
        <taxon>Fungi</taxon>
        <taxon>Dikarya</taxon>
        <taxon>Basidiomycota</taxon>
        <taxon>Agaricomycotina</taxon>
        <taxon>Agaricomycetes</taxon>
        <taxon>Agaricomycetidae</taxon>
        <taxon>Agaricales</taxon>
        <taxon>Tricholomatineae</taxon>
        <taxon>Lyophyllaceae</taxon>
        <taxon>Lyophyllum</taxon>
    </lineage>
</organism>
<feature type="transmembrane region" description="Helical" evidence="2">
    <location>
        <begin position="252"/>
        <end position="273"/>
    </location>
</feature>
<proteinExistence type="predicted"/>
<keyword evidence="2" id="KW-1133">Transmembrane helix</keyword>
<dbReference type="AlphaFoldDB" id="A0A9P3URM6"/>
<keyword evidence="2" id="KW-0472">Membrane</keyword>
<accession>A0A9P3URM6</accession>
<reference evidence="3" key="1">
    <citation type="submission" date="2022-07" db="EMBL/GenBank/DDBJ databases">
        <title>The genome of Lyophyllum shimeji provides insight into the initial evolution of ectomycorrhizal fungal genome.</title>
        <authorList>
            <person name="Kobayashi Y."/>
            <person name="Shibata T."/>
            <person name="Hirakawa H."/>
            <person name="Shigenobu S."/>
            <person name="Nishiyama T."/>
            <person name="Yamada A."/>
            <person name="Hasebe M."/>
            <person name="Kawaguchi M."/>
        </authorList>
    </citation>
    <scope>NUCLEOTIDE SEQUENCE</scope>
    <source>
        <strain evidence="3">AT787</strain>
    </source>
</reference>
<protein>
    <submittedName>
        <fullName evidence="3">Uncharacterized protein</fullName>
    </submittedName>
</protein>
<evidence type="ECO:0000313" key="4">
    <source>
        <dbReference type="Proteomes" id="UP001063166"/>
    </source>
</evidence>
<dbReference type="Proteomes" id="UP001063166">
    <property type="component" value="Unassembled WGS sequence"/>
</dbReference>
<dbReference type="Gene3D" id="2.60.120.260">
    <property type="entry name" value="Galactose-binding domain-like"/>
    <property type="match status" value="1"/>
</dbReference>
<name>A0A9P3URM6_LYOSH</name>
<evidence type="ECO:0000256" key="1">
    <source>
        <dbReference type="SAM" id="MobiDB-lite"/>
    </source>
</evidence>
<dbReference type="EMBL" id="BRPK01000011">
    <property type="protein sequence ID" value="GLB42387.1"/>
    <property type="molecule type" value="Genomic_DNA"/>
</dbReference>
<feature type="region of interest" description="Disordered" evidence="1">
    <location>
        <begin position="353"/>
        <end position="372"/>
    </location>
</feature>
<evidence type="ECO:0000256" key="2">
    <source>
        <dbReference type="SAM" id="Phobius"/>
    </source>
</evidence>
<keyword evidence="4" id="KW-1185">Reference proteome</keyword>
<gene>
    <name evidence="3" type="ORF">LshimejAT787_1104020</name>
</gene>
<feature type="compositionally biased region" description="Low complexity" evidence="1">
    <location>
        <begin position="216"/>
        <end position="238"/>
    </location>
</feature>